<name>A0ABQ4CGC0_9ACTN</name>
<comment type="similarity">
    <text evidence="1 3">Belongs to the Nudix hydrolase family.</text>
</comment>
<dbReference type="InterPro" id="IPR020476">
    <property type="entry name" value="Nudix_hydrolase"/>
</dbReference>
<dbReference type="PRINTS" id="PR00502">
    <property type="entry name" value="NUDIXFAMILY"/>
</dbReference>
<dbReference type="PROSITE" id="PS51462">
    <property type="entry name" value="NUDIX"/>
    <property type="match status" value="1"/>
</dbReference>
<organism evidence="5 6">
    <name type="scientific">Asanoa iriomotensis</name>
    <dbReference type="NCBI Taxonomy" id="234613"/>
    <lineage>
        <taxon>Bacteria</taxon>
        <taxon>Bacillati</taxon>
        <taxon>Actinomycetota</taxon>
        <taxon>Actinomycetes</taxon>
        <taxon>Micromonosporales</taxon>
        <taxon>Micromonosporaceae</taxon>
        <taxon>Asanoa</taxon>
    </lineage>
</organism>
<comment type="caution">
    <text evidence="5">The sequence shown here is derived from an EMBL/GenBank/DDBJ whole genome shotgun (WGS) entry which is preliminary data.</text>
</comment>
<evidence type="ECO:0000256" key="3">
    <source>
        <dbReference type="RuleBase" id="RU003476"/>
    </source>
</evidence>
<accession>A0ABQ4CGC0</accession>
<dbReference type="PANTHER" id="PTHR43736:SF1">
    <property type="entry name" value="DIHYDRONEOPTERIN TRIPHOSPHATE DIPHOSPHATASE"/>
    <property type="match status" value="1"/>
</dbReference>
<reference evidence="5 6" key="1">
    <citation type="submission" date="2021-01" db="EMBL/GenBank/DDBJ databases">
        <title>Whole genome shotgun sequence of Asanoa iriomotensis NBRC 100142.</title>
        <authorList>
            <person name="Komaki H."/>
            <person name="Tamura T."/>
        </authorList>
    </citation>
    <scope>NUCLEOTIDE SEQUENCE [LARGE SCALE GENOMIC DNA]</scope>
    <source>
        <strain evidence="5 6">NBRC 100142</strain>
    </source>
</reference>
<dbReference type="InterPro" id="IPR000086">
    <property type="entry name" value="NUDIX_hydrolase_dom"/>
</dbReference>
<dbReference type="InterPro" id="IPR015797">
    <property type="entry name" value="NUDIX_hydrolase-like_dom_sf"/>
</dbReference>
<sequence>MIKHGTASVFLFTPDGGGWRIGLIRHPRLHRWMLPGGHVEPHENPAEAALREVSEETGVVAHLINTHAAGLTDSAPGIPMPVWIVEQHVPSESRHPHPHVHIDHLYVAVAAAAEPAGQAELQVRWSTPKELAELDMFPGSLQGARLLFDRIDQLA</sequence>
<keyword evidence="6" id="KW-1185">Reference proteome</keyword>
<evidence type="ECO:0000313" key="6">
    <source>
        <dbReference type="Proteomes" id="UP000624325"/>
    </source>
</evidence>
<evidence type="ECO:0000256" key="2">
    <source>
        <dbReference type="ARBA" id="ARBA00022801"/>
    </source>
</evidence>
<evidence type="ECO:0000259" key="4">
    <source>
        <dbReference type="PROSITE" id="PS51462"/>
    </source>
</evidence>
<evidence type="ECO:0000313" key="5">
    <source>
        <dbReference type="EMBL" id="GIF61824.1"/>
    </source>
</evidence>
<protein>
    <recommendedName>
        <fullName evidence="4">Nudix hydrolase domain-containing protein</fullName>
    </recommendedName>
</protein>
<dbReference type="SUPFAM" id="SSF55811">
    <property type="entry name" value="Nudix"/>
    <property type="match status" value="1"/>
</dbReference>
<dbReference type="Pfam" id="PF00293">
    <property type="entry name" value="NUDIX"/>
    <property type="match status" value="1"/>
</dbReference>
<dbReference type="PROSITE" id="PS00893">
    <property type="entry name" value="NUDIX_BOX"/>
    <property type="match status" value="1"/>
</dbReference>
<dbReference type="PANTHER" id="PTHR43736">
    <property type="entry name" value="ADP-RIBOSE PYROPHOSPHATASE"/>
    <property type="match status" value="1"/>
</dbReference>
<dbReference type="InterPro" id="IPR020084">
    <property type="entry name" value="NUDIX_hydrolase_CS"/>
</dbReference>
<dbReference type="RefSeq" id="WP_239091289.1">
    <property type="nucleotide sequence ID" value="NZ_BAAALU010000018.1"/>
</dbReference>
<proteinExistence type="inferred from homology"/>
<gene>
    <name evidence="5" type="ORF">Air01nite_79190</name>
</gene>
<dbReference type="EMBL" id="BONC01000137">
    <property type="protein sequence ID" value="GIF61824.1"/>
    <property type="molecule type" value="Genomic_DNA"/>
</dbReference>
<feature type="domain" description="Nudix hydrolase" evidence="4">
    <location>
        <begin position="2"/>
        <end position="149"/>
    </location>
</feature>
<keyword evidence="2 3" id="KW-0378">Hydrolase</keyword>
<dbReference type="Gene3D" id="3.90.79.10">
    <property type="entry name" value="Nucleoside Triphosphate Pyrophosphohydrolase"/>
    <property type="match status" value="1"/>
</dbReference>
<evidence type="ECO:0000256" key="1">
    <source>
        <dbReference type="ARBA" id="ARBA00005582"/>
    </source>
</evidence>
<dbReference type="Proteomes" id="UP000624325">
    <property type="component" value="Unassembled WGS sequence"/>
</dbReference>